<dbReference type="EMBL" id="JAGGLB010000011">
    <property type="protein sequence ID" value="MBP1991932.1"/>
    <property type="molecule type" value="Genomic_DNA"/>
</dbReference>
<dbReference type="SUPFAM" id="SSF50978">
    <property type="entry name" value="WD40 repeat-like"/>
    <property type="match status" value="2"/>
</dbReference>
<keyword evidence="3" id="KW-1185">Reference proteome</keyword>
<gene>
    <name evidence="2" type="ORF">J2Z66_003540</name>
</gene>
<evidence type="ECO:0000256" key="1">
    <source>
        <dbReference type="SAM" id="MobiDB-lite"/>
    </source>
</evidence>
<dbReference type="InterPro" id="IPR001680">
    <property type="entry name" value="WD40_rpt"/>
</dbReference>
<evidence type="ECO:0000313" key="3">
    <source>
        <dbReference type="Proteomes" id="UP001519287"/>
    </source>
</evidence>
<feature type="compositionally biased region" description="Polar residues" evidence="1">
    <location>
        <begin position="1"/>
        <end position="20"/>
    </location>
</feature>
<proteinExistence type="predicted"/>
<dbReference type="Proteomes" id="UP001519287">
    <property type="component" value="Unassembled WGS sequence"/>
</dbReference>
<evidence type="ECO:0000313" key="2">
    <source>
        <dbReference type="EMBL" id="MBP1991932.1"/>
    </source>
</evidence>
<name>A0ABS4IWG2_9BACL</name>
<organism evidence="2 3">
    <name type="scientific">Paenibacillus eucommiae</name>
    <dbReference type="NCBI Taxonomy" id="1355755"/>
    <lineage>
        <taxon>Bacteria</taxon>
        <taxon>Bacillati</taxon>
        <taxon>Bacillota</taxon>
        <taxon>Bacilli</taxon>
        <taxon>Bacillales</taxon>
        <taxon>Paenibacillaceae</taxon>
        <taxon>Paenibacillus</taxon>
    </lineage>
</organism>
<accession>A0ABS4IWG2</accession>
<protein>
    <submittedName>
        <fullName evidence="2">Sorbitol-specific phosphotransferase system component IIA</fullName>
    </submittedName>
</protein>
<comment type="caution">
    <text evidence="2">The sequence shown here is derived from an EMBL/GenBank/DDBJ whole genome shotgun (WGS) entry which is preliminary data.</text>
</comment>
<sequence length="3965" mass="395964">MSNENQNIGEQDNQEQSTVKNIKRKRADQPDHKKKLISAITGTVMVAGAITPFLPSQVAQASPLTTTTGTLTADKYYVAAGEFVEITITDSGNHFNLNSGVAETTQVAVSSAADTDEGRNPLMLTLTETGPATGVFKGSLGLVDPSVASPAANVIKVANGGTVTILDPKWNTENQLNPIVLNVERRDHVTGAIQTLDAATLAPVSNLVHNGQVIRVELRDDDLNTSPTTIQSKTINVTATAGTPGYQLVLQESSANSNLFVGEFTVGTDINTANNSPFYIEYVDDNKVDNSSGLITKKLVRKDLSAATLSALPSKAAYNEPVTVTLTDNDLNIDPGASETAIVKVTSAEDSAGFSLTLTETGPDTGEFTGTFTMQNDSNPSLNHIKALNGSSVTVSYTDLRDTAGATNAITKTIARKDHISGTVSVDKSFAVVGENVTITVNDTDYVNTVPGEVFEVKVASISDPAGILVALTETADTGVFKGTFKITAGVSVPTSQISAVNGEAITVTYTDAITAGNETNQPVTATLSRKDRVTGAVSYDRLSSASGEIIEVTLNDTDLDVNSNAVETAQVTVTSVDDPTGFFLTMTETGNGTGIFKGQFKPVTTGSNGSLSPQELEAAYNSNMIVTYTDEHRVDNTRGNIVSTFKHVQVPAIVNIVASDTGAQVGAGQDDTVTINFDINTNQNAIAPGDIAALFSLSEGSWGTPANGLSAEWTSAKQLVITLGSDATVKKAATVIVNQSAGIKDALGNSASNAGSSIIDGTFGSRVPAIATITAADTGSQVGAGAGDTITIVLDTATNQPALALEDLELSAGSLGTAANGAAISWIDAKTLVITLGSDATVKKGATLSFAASAGLKDIGLESAISTANGTIDGTFGSQVPAITSITAADTGSQVGAGTGDKVTIVFDAPTNQPTVELADLVLNDGSFGTVVNGASIAWTDSTTLVVTLGSDATVKKDATITVAASANIKDIGLESLASTASGTIVGTFGSQVPDITSITAVNTGNQVGAGLGDKVTIVFNAPTNQPTVDLAHLVLSEGSFGTAVNGATVAWTDATTLVVTLGSDATVKKAATITISALASIKDIGLESAVSTASGTVDGTFGSQVPGITTITAANAGIQVGAGAGDTVTIVFDAPTNQPVVNLTDLVLSEGSFGTTANGAAVAWTNATTLVVTLGSDATVRKGAGLTIAASAGIKDIGLESAVSTAGGTISGTFGMGSVPAISTVTAADTGSQVGAGAGDKVTILFDTTTNQPAVNLGHLVLSEGSFGTTGNGATVAWTNATTLVVTLGSDATVKKGTTITIAASANIKDIGEESAASTASSAIAGTFGSQVPDITSITAVNTGNQVGAGAGDKVTIVFDTTTNQPAVSLADLVLNAGSFGTAGNGAGVEWSDAKTLVLTLGSDATVKKDATITISALAGIKDIGLESAASIASGTIGGTFGSQVPGISTITAVDDGSQVGAGAGDKVTIIFNVPTNQPAVDLADLALSEGSFGTTGNGAAIAWTNATTLVVTLGSDATVRKGAQLTLAASAGIKDIGLESAVSTAGGTIEGTFGMGSVPAISSITAADTGNQVGSGLADTITIVMDSATNQPVIALADLVLSEGSFGTTANGAGIAWTNATTLVVTLGSDATVKKDATITFAASANIRDIGAESDASTASGMIGGTFGSLVPAITSITAADTGSQVGAGTGDKVTIVFNAPTNQPAVELADLVLSDGSFGTAANGAAIAWTDATTLVVTLGSDATVKRGATITVAASANIKDIGLESTASTATGTIGGTFGSQVPAITSITAVNTGNQVGAGAGDKVTIVFDAPTNQPTVDLADLILSDGSFGTAVNGAATAWTNATTLVVTLGSDATVKKDATITISASAGIKDIGLESAASIASGTIGGTFGSQVPGISTITAVDDGSQVGAGAGDKVTIIFNVPTNQPAIDLADLVLSKGSFGTTGNGAAIAWTSATTLVVTLGSDATVRKGAQLTLAASAGIKDIGLESAVSTADGTIAGTFGMGSVPAVSSITAANTGNQVGAGIGDTVTIVLDTATNQPDITLADLVLSEGSIGTTANGAAITWTNATTLVVTLGSDAAVRKGATITFAASANIRDLSEESAVSTAGGFIGGTFGIGAVPVVAGIQATNDMGGPGPESGDKVEIIFTAITNTPLIDLSDVALNNGHTWGTGAAAAWNSTGSSLLITLGNDATVEVGDYVTISAAAGITEVSGELAAITAAEPITGTFGNVIIPAISNIIATNGGGTAAVEQNDTLEIIFNVPTNGGVVDLSKLVVSNGHHLGTSPSALWSSDNRTLSISLGSNPTIAITDTIDILQGIGIMDATGKAEIASRANISLNGSFGEATAPLVTAINAINGDGTALVAANDKLAIIFDTPVKLDDFSLDNVLADGIANAFGSTATYALDASNTTLTITFNGSGIAVTESSVITINGGIYDLATGTQALANGGLLPTTGGSFGTAAAPQAISTYATNGDGKATVGAGDTLVVVFDTPTNGGTVDLTSIILSNGQTLGENPGQAWSSDYTRLTLTLGAGTDITTADTLTINSGSGIQDATGQTPLATTAALSIGGSFGVAVAPVVSSVTAINGDGKASVGEGDKLVFVLDSPSNGAAVDLTKFSISGGHQWGTGAAASWSSDHLRLTVTLGTNTTITKSDSITIALGSGIADWTGQAPLAATAALSIGGSFGVAVAPVVSSTTAVNGDGKPGVGAGDKLLIVFDTPTYGGTVDLTKISVSNGHTLGTDAEYSWSANNAHLTITLGSNPTIVAGDKLSFLASSGITDATNQAELTTQTNISISGSFGEATAPLVTAINAINGDGTALVAANDKLAIIFDTPVKLDDFSLDNVLADGIANAFGSTATYVLDASNTTLTITFNGSGIAVTESSVITINGGIYDLATGTQVLANGGLLPAIGGSFGTAAAPQAISTYATNGDGKATVGAGDTLVVVFDTPTNGGTVDLTSIMLSNGHTLGENPGQAWSSDHTRLTLTLGAGTDITTADTLTINSGSGIQDATGQTPLATTAALSIGGSFGVAVAPVVSSVTAINGDGKSTVGEGDKLVFVLDSPSNGAAVDLTKFSISGGHQWGTGAAASWSSDHLRLTVTLGAGTTITKSDSITIALGSGIADWTGQAPLEATAALSIGGSFGAAAAPVVSSITAVNGDGKPGVGAGDKLLIVFDTPAYGGTVDLTKISVSNGHTLGEDAEYSWSANNAHLTITLGSNPTIVAGDKLSILASSGITDATNQAELTTQTNISISGSFGEATAPRVTAINAIDGDGTALVTAGDKLTIIFDTPVKLDGFSLDQVLVDGAANALGSTSTYALDSTKTVLTITFNGSGIAVTNSSVLTITGGIYDLATGTQALSNGTALPSIGGSFGTAVAPNVLSAIAIDQNGLESIYGDKLIITFDSPTNGAAPNDYLTKDLIQVINASNHTIGNYASFNWSNNNRTLTITLATYGQSVTDAVYANLQIGDILDLSGLGIKDATGTAPANASSVPISGSFVPGILPQFTNAVATTNNRNPAANILGTIEIIFSTVMHQEPGTVDLAKILVSDSHTFGTGATAVWSSGNVLSITVKTDATIQIGDLIDLKLLNLKDSNGIAYLPANDAVQSLTGSFGSALTPSVVSVVAANTGMNPGAGVGDKITITFSADTNGLADTSLDVSTLSGLIGADASAKWLNPRTLVITVGNLGANPVLMDNAEITLDSLNIRDLTGTSQAVQGTYVIGGTFGQANIPSVISIVASSNNKSKAESVISNEDIITITFDVPTNQSGEWNKTTVNQFVRFGSVSLPKILGADYKGVWKNNGKVLEITVIDVTGSTIEIGDSIQVHGIKNAMGTSPVSDDTLALTGIFDGREFAISSSTLTTGTAGTLTAKLTIQTVKGHSGNEVVIFEIKKGITPIQLIASEMDINGNVQINQTFSNLTGDLSQYTVEAYIFDNVNSISASQLLSQKIVLKLN</sequence>
<dbReference type="RefSeq" id="WP_209972657.1">
    <property type="nucleotide sequence ID" value="NZ_JAGGLB010000011.1"/>
</dbReference>
<dbReference type="InterPro" id="IPR036322">
    <property type="entry name" value="WD40_repeat_dom_sf"/>
</dbReference>
<feature type="compositionally biased region" description="Basic residues" evidence="1">
    <location>
        <begin position="21"/>
        <end position="33"/>
    </location>
</feature>
<dbReference type="SMART" id="SM00320">
    <property type="entry name" value="WD40"/>
    <property type="match status" value="8"/>
</dbReference>
<reference evidence="2 3" key="1">
    <citation type="submission" date="2021-03" db="EMBL/GenBank/DDBJ databases">
        <title>Genomic Encyclopedia of Type Strains, Phase IV (KMG-IV): sequencing the most valuable type-strain genomes for metagenomic binning, comparative biology and taxonomic classification.</title>
        <authorList>
            <person name="Goeker M."/>
        </authorList>
    </citation>
    <scope>NUCLEOTIDE SEQUENCE [LARGE SCALE GENOMIC DNA]</scope>
    <source>
        <strain evidence="2 3">DSM 26048</strain>
    </source>
</reference>
<feature type="region of interest" description="Disordered" evidence="1">
    <location>
        <begin position="1"/>
        <end position="33"/>
    </location>
</feature>